<protein>
    <recommendedName>
        <fullName evidence="7">Gamma-soluble NSF attachment protein</fullName>
    </recommendedName>
    <alternativeName>
        <fullName evidence="8">N-ethylmaleimide-sensitive factor attachment protein gamma</fullName>
    </alternativeName>
</protein>
<evidence type="ECO:0000256" key="6">
    <source>
        <dbReference type="ARBA" id="ARBA00023136"/>
    </source>
</evidence>
<name>A0A2G8JW99_STIJA</name>
<sequence length="311" mass="34964">MTERRIAEAKEHIAQAEKSLKTSFFKWQPDYDSAAYAYEKAGVCLRNAKKVKEAKEIYVKAAEAHRNNKGYYHAAKNYEQAAMLLKEQKEFEEAVHFMKLAAKLYRENGTPDTAALTLEKTAKFVEAVNMDAAIDLYLEAVDVVMIEDRPRQAAQSMAAAARLLVRQKKYDKAIETIQKERDLYFEAENWSSIHRAVLLMVLVHLARSDEVAADKVVHASLRYEGFTDSESGAVLEQLLKAIDEQDGEQTSKILSLPLFKYLDNDYAKLAKTLASQYQGASRSTRSTNDAEGEVAAGGDDEDEGDEGFDLR</sequence>
<comment type="caution">
    <text evidence="10">The sequence shown here is derived from an EMBL/GenBank/DDBJ whole genome shotgun (WGS) entry which is preliminary data.</text>
</comment>
<comment type="similarity">
    <text evidence="2">Belongs to the SNAP family.</text>
</comment>
<dbReference type="GO" id="GO:0006886">
    <property type="term" value="P:intracellular protein transport"/>
    <property type="evidence" value="ECO:0007669"/>
    <property type="project" value="InterPro"/>
</dbReference>
<evidence type="ECO:0000256" key="4">
    <source>
        <dbReference type="ARBA" id="ARBA00022892"/>
    </source>
</evidence>
<feature type="region of interest" description="Disordered" evidence="9">
    <location>
        <begin position="276"/>
        <end position="311"/>
    </location>
</feature>
<feature type="compositionally biased region" description="Acidic residues" evidence="9">
    <location>
        <begin position="298"/>
        <end position="311"/>
    </location>
</feature>
<dbReference type="STRING" id="307972.A0A2G8JW99"/>
<dbReference type="InterPro" id="IPR000744">
    <property type="entry name" value="NSF_attach"/>
</dbReference>
<keyword evidence="3" id="KW-0813">Transport</keyword>
<dbReference type="GO" id="GO:0005483">
    <property type="term" value="F:soluble NSF attachment protein activity"/>
    <property type="evidence" value="ECO:0007669"/>
    <property type="project" value="TreeGrafter"/>
</dbReference>
<dbReference type="Gene3D" id="1.25.40.10">
    <property type="entry name" value="Tetratricopeptide repeat domain"/>
    <property type="match status" value="1"/>
</dbReference>
<dbReference type="PANTHER" id="PTHR13768">
    <property type="entry name" value="SOLUBLE NSF ATTACHMENT PROTEIN SNAP"/>
    <property type="match status" value="1"/>
</dbReference>
<evidence type="ECO:0000256" key="5">
    <source>
        <dbReference type="ARBA" id="ARBA00022927"/>
    </source>
</evidence>
<dbReference type="AlphaFoldDB" id="A0A2G8JW99"/>
<gene>
    <name evidence="10" type="ORF">BSL78_23142</name>
</gene>
<keyword evidence="4" id="KW-0931">ER-Golgi transport</keyword>
<keyword evidence="11" id="KW-1185">Reference proteome</keyword>
<keyword evidence="5" id="KW-0653">Protein transport</keyword>
<evidence type="ECO:0000256" key="2">
    <source>
        <dbReference type="ARBA" id="ARBA00010050"/>
    </source>
</evidence>
<dbReference type="Pfam" id="PF14938">
    <property type="entry name" value="SNAP"/>
    <property type="match status" value="1"/>
</dbReference>
<dbReference type="OrthoDB" id="26569at2759"/>
<keyword evidence="6" id="KW-0472">Membrane</keyword>
<feature type="compositionally biased region" description="Polar residues" evidence="9">
    <location>
        <begin position="276"/>
        <end position="287"/>
    </location>
</feature>
<evidence type="ECO:0000256" key="3">
    <source>
        <dbReference type="ARBA" id="ARBA00022448"/>
    </source>
</evidence>
<evidence type="ECO:0000256" key="8">
    <source>
        <dbReference type="ARBA" id="ARBA00042485"/>
    </source>
</evidence>
<evidence type="ECO:0000256" key="9">
    <source>
        <dbReference type="SAM" id="MobiDB-lite"/>
    </source>
</evidence>
<dbReference type="GO" id="GO:0019905">
    <property type="term" value="F:syntaxin binding"/>
    <property type="evidence" value="ECO:0007669"/>
    <property type="project" value="TreeGrafter"/>
</dbReference>
<proteinExistence type="inferred from homology"/>
<dbReference type="Proteomes" id="UP000230750">
    <property type="component" value="Unassembled WGS sequence"/>
</dbReference>
<evidence type="ECO:0000256" key="1">
    <source>
        <dbReference type="ARBA" id="ARBA00004170"/>
    </source>
</evidence>
<organism evidence="10 11">
    <name type="scientific">Stichopus japonicus</name>
    <name type="common">Sea cucumber</name>
    <dbReference type="NCBI Taxonomy" id="307972"/>
    <lineage>
        <taxon>Eukaryota</taxon>
        <taxon>Metazoa</taxon>
        <taxon>Echinodermata</taxon>
        <taxon>Eleutherozoa</taxon>
        <taxon>Echinozoa</taxon>
        <taxon>Holothuroidea</taxon>
        <taxon>Aspidochirotacea</taxon>
        <taxon>Aspidochirotida</taxon>
        <taxon>Stichopodidae</taxon>
        <taxon>Apostichopus</taxon>
    </lineage>
</organism>
<dbReference type="GO" id="GO:0031201">
    <property type="term" value="C:SNARE complex"/>
    <property type="evidence" value="ECO:0007669"/>
    <property type="project" value="TreeGrafter"/>
</dbReference>
<comment type="subcellular location">
    <subcellularLocation>
        <location evidence="1">Membrane</location>
        <topology evidence="1">Peripheral membrane protein</topology>
    </subcellularLocation>
</comment>
<evidence type="ECO:0000256" key="7">
    <source>
        <dbReference type="ARBA" id="ARBA00040047"/>
    </source>
</evidence>
<evidence type="ECO:0000313" key="11">
    <source>
        <dbReference type="Proteomes" id="UP000230750"/>
    </source>
</evidence>
<dbReference type="EMBL" id="MRZV01001175">
    <property type="protein sequence ID" value="PIK40013.1"/>
    <property type="molecule type" value="Genomic_DNA"/>
</dbReference>
<dbReference type="SUPFAM" id="SSF48452">
    <property type="entry name" value="TPR-like"/>
    <property type="match status" value="1"/>
</dbReference>
<reference evidence="10 11" key="1">
    <citation type="journal article" date="2017" name="PLoS Biol.">
        <title>The sea cucumber genome provides insights into morphological evolution and visceral regeneration.</title>
        <authorList>
            <person name="Zhang X."/>
            <person name="Sun L."/>
            <person name="Yuan J."/>
            <person name="Sun Y."/>
            <person name="Gao Y."/>
            <person name="Zhang L."/>
            <person name="Li S."/>
            <person name="Dai H."/>
            <person name="Hamel J.F."/>
            <person name="Liu C."/>
            <person name="Yu Y."/>
            <person name="Liu S."/>
            <person name="Lin W."/>
            <person name="Guo K."/>
            <person name="Jin S."/>
            <person name="Xu P."/>
            <person name="Storey K.B."/>
            <person name="Huan P."/>
            <person name="Zhang T."/>
            <person name="Zhou Y."/>
            <person name="Zhang J."/>
            <person name="Lin C."/>
            <person name="Li X."/>
            <person name="Xing L."/>
            <person name="Huo D."/>
            <person name="Sun M."/>
            <person name="Wang L."/>
            <person name="Mercier A."/>
            <person name="Li F."/>
            <person name="Yang H."/>
            <person name="Xiang J."/>
        </authorList>
    </citation>
    <scope>NUCLEOTIDE SEQUENCE [LARGE SCALE GENOMIC DNA]</scope>
    <source>
        <strain evidence="10">Shaxun</strain>
        <tissue evidence="10">Muscle</tissue>
    </source>
</reference>
<dbReference type="PANTHER" id="PTHR13768:SF2">
    <property type="entry name" value="GAMMA-SOLUBLE NSF ATTACHMENT PROTEIN"/>
    <property type="match status" value="1"/>
</dbReference>
<dbReference type="GO" id="GO:0005774">
    <property type="term" value="C:vacuolar membrane"/>
    <property type="evidence" value="ECO:0007669"/>
    <property type="project" value="TreeGrafter"/>
</dbReference>
<evidence type="ECO:0000313" key="10">
    <source>
        <dbReference type="EMBL" id="PIK40013.1"/>
    </source>
</evidence>
<dbReference type="InterPro" id="IPR011990">
    <property type="entry name" value="TPR-like_helical_dom_sf"/>
</dbReference>
<dbReference type="GO" id="GO:0016192">
    <property type="term" value="P:vesicle-mediated transport"/>
    <property type="evidence" value="ECO:0007669"/>
    <property type="project" value="UniProtKB-KW"/>
</dbReference>
<accession>A0A2G8JW99</accession>